<feature type="transmembrane region" description="Helical" evidence="10">
    <location>
        <begin position="243"/>
        <end position="262"/>
    </location>
</feature>
<feature type="domain" description="Peptidase S54 rhomboid" evidence="12">
    <location>
        <begin position="205"/>
        <end position="349"/>
    </location>
</feature>
<evidence type="ECO:0000256" key="9">
    <source>
        <dbReference type="ARBA" id="ARBA00023136"/>
    </source>
</evidence>
<name>G3ANJ5_SPAPN</name>
<dbReference type="RefSeq" id="XP_007375800.1">
    <property type="nucleotide sequence ID" value="XM_007375738.1"/>
</dbReference>
<comment type="subcellular location">
    <subcellularLocation>
        <location evidence="2 10">Membrane</location>
        <topology evidence="2 10">Multi-pass membrane protein</topology>
    </subcellularLocation>
</comment>
<keyword evidence="4 10" id="KW-0645">Protease</keyword>
<feature type="compositionally biased region" description="Basic and acidic residues" evidence="11">
    <location>
        <begin position="20"/>
        <end position="29"/>
    </location>
</feature>
<evidence type="ECO:0000256" key="3">
    <source>
        <dbReference type="ARBA" id="ARBA00009045"/>
    </source>
</evidence>
<evidence type="ECO:0000256" key="6">
    <source>
        <dbReference type="ARBA" id="ARBA00022801"/>
    </source>
</evidence>
<feature type="transmembrane region" description="Helical" evidence="10">
    <location>
        <begin position="390"/>
        <end position="412"/>
    </location>
</feature>
<comment type="function">
    <text evidence="10">Serine protease involved in intramembrane proteolysis.</text>
</comment>
<dbReference type="InterPro" id="IPR002610">
    <property type="entry name" value="Peptidase_S54_rhomboid-like"/>
</dbReference>
<evidence type="ECO:0000256" key="8">
    <source>
        <dbReference type="ARBA" id="ARBA00022989"/>
    </source>
</evidence>
<evidence type="ECO:0000313" key="14">
    <source>
        <dbReference type="Proteomes" id="UP000000709"/>
    </source>
</evidence>
<organism evidence="14">
    <name type="scientific">Spathaspora passalidarum (strain NRRL Y-27907 / 11-Y1)</name>
    <dbReference type="NCBI Taxonomy" id="619300"/>
    <lineage>
        <taxon>Eukaryota</taxon>
        <taxon>Fungi</taxon>
        <taxon>Dikarya</taxon>
        <taxon>Ascomycota</taxon>
        <taxon>Saccharomycotina</taxon>
        <taxon>Pichiomycetes</taxon>
        <taxon>Debaryomycetaceae</taxon>
        <taxon>Spathaspora</taxon>
    </lineage>
</organism>
<gene>
    <name evidence="13" type="ORF">SPAPADRAFT_61590</name>
</gene>
<dbReference type="AlphaFoldDB" id="G3ANJ5"/>
<evidence type="ECO:0000256" key="1">
    <source>
        <dbReference type="ARBA" id="ARBA00000156"/>
    </source>
</evidence>
<keyword evidence="5 10" id="KW-0812">Transmembrane</keyword>
<dbReference type="GeneID" id="18873965"/>
<feature type="transmembrane region" description="Helical" evidence="10">
    <location>
        <begin position="99"/>
        <end position="119"/>
    </location>
</feature>
<dbReference type="Proteomes" id="UP000000709">
    <property type="component" value="Unassembled WGS sequence"/>
</dbReference>
<feature type="compositionally biased region" description="Polar residues" evidence="11">
    <location>
        <begin position="42"/>
        <end position="52"/>
    </location>
</feature>
<evidence type="ECO:0000313" key="13">
    <source>
        <dbReference type="EMBL" id="EGW32524.1"/>
    </source>
</evidence>
<dbReference type="SUPFAM" id="SSF144091">
    <property type="entry name" value="Rhomboid-like"/>
    <property type="match status" value="1"/>
</dbReference>
<dbReference type="InterPro" id="IPR022764">
    <property type="entry name" value="Peptidase_S54_rhomboid_dom"/>
</dbReference>
<dbReference type="EMBL" id="GL996502">
    <property type="protein sequence ID" value="EGW32524.1"/>
    <property type="molecule type" value="Genomic_DNA"/>
</dbReference>
<dbReference type="GO" id="GO:0016020">
    <property type="term" value="C:membrane"/>
    <property type="evidence" value="ECO:0007669"/>
    <property type="project" value="UniProtKB-SubCell"/>
</dbReference>
<comment type="catalytic activity">
    <reaction evidence="1 10">
        <text>Cleaves type-1 transmembrane domains using a catalytic dyad composed of serine and histidine that are contributed by different transmembrane domains.</text>
        <dbReference type="EC" id="3.4.21.105"/>
    </reaction>
</comment>
<protein>
    <recommendedName>
        <fullName evidence="10">Rhomboid-type serine protease</fullName>
        <ecNumber evidence="10">3.4.21.105</ecNumber>
    </recommendedName>
</protein>
<feature type="transmembrane region" description="Helical" evidence="10">
    <location>
        <begin position="210"/>
        <end position="231"/>
    </location>
</feature>
<feature type="transmembrane region" description="Helical" evidence="10">
    <location>
        <begin position="331"/>
        <end position="348"/>
    </location>
</feature>
<keyword evidence="6 10" id="KW-0378">Hydrolase</keyword>
<reference evidence="13 14" key="1">
    <citation type="journal article" date="2011" name="Proc. Natl. Acad. Sci. U.S.A.">
        <title>Comparative genomics of xylose-fermenting fungi for enhanced biofuel production.</title>
        <authorList>
            <person name="Wohlbach D.J."/>
            <person name="Kuo A."/>
            <person name="Sato T.K."/>
            <person name="Potts K.M."/>
            <person name="Salamov A.A."/>
            <person name="LaButti K.M."/>
            <person name="Sun H."/>
            <person name="Clum A."/>
            <person name="Pangilinan J.L."/>
            <person name="Lindquist E.A."/>
            <person name="Lucas S."/>
            <person name="Lapidus A."/>
            <person name="Jin M."/>
            <person name="Gunawan C."/>
            <person name="Balan V."/>
            <person name="Dale B.E."/>
            <person name="Jeffries T.W."/>
            <person name="Zinkel R."/>
            <person name="Barry K.W."/>
            <person name="Grigoriev I.V."/>
            <person name="Gasch A.P."/>
        </authorList>
    </citation>
    <scope>NUCLEOTIDE SEQUENCE [LARGE SCALE GENOMIC DNA]</scope>
    <source>
        <strain evidence="14">NRRL Y-27907 / 11-Y1</strain>
    </source>
</reference>
<keyword evidence="8 10" id="KW-1133">Transmembrane helix</keyword>
<evidence type="ECO:0000256" key="7">
    <source>
        <dbReference type="ARBA" id="ARBA00022825"/>
    </source>
</evidence>
<keyword evidence="9 10" id="KW-0472">Membrane</keyword>
<evidence type="ECO:0000259" key="12">
    <source>
        <dbReference type="Pfam" id="PF01694"/>
    </source>
</evidence>
<dbReference type="STRING" id="619300.G3ANJ5"/>
<keyword evidence="14" id="KW-1185">Reference proteome</keyword>
<evidence type="ECO:0000256" key="2">
    <source>
        <dbReference type="ARBA" id="ARBA00004141"/>
    </source>
</evidence>
<comment type="caution">
    <text evidence="10">Lacks conserved residue(s) required for the propagation of feature annotation.</text>
</comment>
<proteinExistence type="inferred from homology"/>
<dbReference type="Gene3D" id="1.20.1540.10">
    <property type="entry name" value="Rhomboid-like"/>
    <property type="match status" value="1"/>
</dbReference>
<comment type="similarity">
    <text evidence="3 10">Belongs to the peptidase S54 family.</text>
</comment>
<dbReference type="InterPro" id="IPR035952">
    <property type="entry name" value="Rhomboid-like_sf"/>
</dbReference>
<dbReference type="GO" id="GO:0006508">
    <property type="term" value="P:proteolysis"/>
    <property type="evidence" value="ECO:0007669"/>
    <property type="project" value="UniProtKB-KW"/>
</dbReference>
<dbReference type="KEGG" id="spaa:SPAPADRAFT_61590"/>
<accession>G3ANJ5</accession>
<evidence type="ECO:0000256" key="5">
    <source>
        <dbReference type="ARBA" id="ARBA00022692"/>
    </source>
</evidence>
<dbReference type="GO" id="GO:0004252">
    <property type="term" value="F:serine-type endopeptidase activity"/>
    <property type="evidence" value="ECO:0007669"/>
    <property type="project" value="InterPro"/>
</dbReference>
<sequence>MSTLVNRDLPPIPVDSNSPGEHDPFRDNNSHNPRNFDMVSLDTEQNYSNPFSNHDKPTETSNESSSDQDFESVEDRFRRNEKNRIRTLRSKPRFHYTRLPYFTIVVTLIQVIVFIVELVRMRILTGSAFQTQPYFNPMLGPSTYLLINMGARYVPCMHQVLGITNDTTISFPCANSTTVDTYVCNLAELCGLSGIPIEKNAFIPDQWYRIFIPIFLHAGFLHIIFNLLLQVTMGGSIERNIGILKYAIIYIASGIAGFLLGANFTPVGIASTGASGALFGIVATNMILFVYTGKKNTNMYGTKHYTLFIFIMIGEIVVSFVLGLLPGLDNFSHIGGFAMGILMAIVFLKDPYWVYVDGIIVYRKGRDTLQQFIDHWNPMYAIEDKIRTRFYIWIGARVVAFALAIVYFAVLIKNFFKSGIDRGDTCHWCKYINCIPVHGWCDVGQVTVSEVNSPTGTATATPTPTETPETSMVQKTITTVLTSGDSLPSSIENSSGHKRDVNANYDVFQASPVVPRNQIDPGDGFVHQQGVGIGIGIYMIIAMFTFGFLKRKKVI</sequence>
<feature type="region of interest" description="Disordered" evidence="11">
    <location>
        <begin position="1"/>
        <end position="75"/>
    </location>
</feature>
<evidence type="ECO:0000256" key="11">
    <source>
        <dbReference type="SAM" id="MobiDB-lite"/>
    </source>
</evidence>
<dbReference type="HOGENOM" id="CLU_022618_0_0_1"/>
<feature type="transmembrane region" description="Helical" evidence="10">
    <location>
        <begin position="530"/>
        <end position="549"/>
    </location>
</feature>
<dbReference type="EC" id="3.4.21.105" evidence="10"/>
<dbReference type="OMA" id="PIMIKPQ"/>
<dbReference type="PANTHER" id="PTHR22936:SF69">
    <property type="entry name" value="RHOMBOID-LIKE PROTEIN"/>
    <property type="match status" value="1"/>
</dbReference>
<dbReference type="eggNOG" id="KOG2289">
    <property type="taxonomic scope" value="Eukaryota"/>
</dbReference>
<dbReference type="Pfam" id="PF01694">
    <property type="entry name" value="Rhomboid"/>
    <property type="match status" value="1"/>
</dbReference>
<feature type="transmembrane region" description="Helical" evidence="10">
    <location>
        <begin position="274"/>
        <end position="293"/>
    </location>
</feature>
<keyword evidence="7 10" id="KW-0720">Serine protease</keyword>
<feature type="transmembrane region" description="Helical" evidence="10">
    <location>
        <begin position="305"/>
        <end position="325"/>
    </location>
</feature>
<dbReference type="OrthoDB" id="2146116at2759"/>
<dbReference type="InParanoid" id="G3ANJ5"/>
<dbReference type="PANTHER" id="PTHR22936">
    <property type="entry name" value="RHOMBOID-RELATED"/>
    <property type="match status" value="1"/>
</dbReference>
<evidence type="ECO:0000256" key="4">
    <source>
        <dbReference type="ARBA" id="ARBA00022670"/>
    </source>
</evidence>
<evidence type="ECO:0000256" key="10">
    <source>
        <dbReference type="RuleBase" id="RU362115"/>
    </source>
</evidence>